<dbReference type="InterPro" id="IPR000515">
    <property type="entry name" value="MetI-like"/>
</dbReference>
<dbReference type="RefSeq" id="WP_322409810.1">
    <property type="nucleotide sequence ID" value="NZ_CP139779.1"/>
</dbReference>
<dbReference type="Proteomes" id="UP001324533">
    <property type="component" value="Chromosome"/>
</dbReference>
<sequence length="525" mass="53816">MTTVTTPRTRAWRDTALAVVLLLVVWEVAARLVTSAFVLAAPTEIAVALVTQAGLLWRALLVTGQAALAGFIIGNLAAIALAALAVLLPATERVVTAVALVVFCLPLVATGPVLRVILGPGDGPQVVLAALAVYYTTMIPLLVGLRAAPATWFDLVRSYGRGAGAALVHVRARASLPYLVAGLQIAAPAAFLGAMVGEFTGAQSGLGVLTIRASRDLDIQLTWALATVATVVSVVAYVVIGAIGRRFVSERPPLILAPVRPRLSGRERIRSAAITTVAFLVVIVALWWGGIAVTGISPFFARTPVDVVRIFAGVDDGGEVRGILFAALGETAVLAIAGYLAGLAVGAVGAIALTLAPRAATVSMPIAIALRAVPIVTTAPLVILLLGRGPVGAISLVALMVFFPTLIACLEGLRQAPGQALDVLRSYGAPARVQLVRVRIPAMLPAFFAAARMSVPAAVLAVTVVEWLAIGAGVGAAMALAASQSGYDLLAVAVVAVTALSALGYALVGVVESRVLRVYAPEQQA</sequence>
<evidence type="ECO:0000313" key="9">
    <source>
        <dbReference type="EMBL" id="WQB69688.1"/>
    </source>
</evidence>
<evidence type="ECO:0000259" key="8">
    <source>
        <dbReference type="PROSITE" id="PS50928"/>
    </source>
</evidence>
<comment type="subcellular location">
    <subcellularLocation>
        <location evidence="1 7">Cell membrane</location>
        <topology evidence="1 7">Multi-pass membrane protein</topology>
    </subcellularLocation>
</comment>
<keyword evidence="4 7" id="KW-0812">Transmembrane</keyword>
<feature type="transmembrane region" description="Helical" evidence="7">
    <location>
        <begin position="64"/>
        <end position="87"/>
    </location>
</feature>
<proteinExistence type="inferred from homology"/>
<feature type="transmembrane region" description="Helical" evidence="7">
    <location>
        <begin position="368"/>
        <end position="387"/>
    </location>
</feature>
<keyword evidence="2 7" id="KW-0813">Transport</keyword>
<feature type="transmembrane region" description="Helical" evidence="7">
    <location>
        <begin position="332"/>
        <end position="356"/>
    </location>
</feature>
<dbReference type="PANTHER" id="PTHR30151">
    <property type="entry name" value="ALKANE SULFONATE ABC TRANSPORTER-RELATED, MEMBRANE SUBUNIT"/>
    <property type="match status" value="1"/>
</dbReference>
<keyword evidence="10" id="KW-1185">Reference proteome</keyword>
<evidence type="ECO:0000256" key="3">
    <source>
        <dbReference type="ARBA" id="ARBA00022475"/>
    </source>
</evidence>
<evidence type="ECO:0000256" key="2">
    <source>
        <dbReference type="ARBA" id="ARBA00022448"/>
    </source>
</evidence>
<feature type="domain" description="ABC transmembrane type-1" evidence="8">
    <location>
        <begin position="328"/>
        <end position="508"/>
    </location>
</feature>
<feature type="transmembrane region" description="Helical" evidence="7">
    <location>
        <begin position="269"/>
        <end position="289"/>
    </location>
</feature>
<name>A0ABZ0V7T5_9MICO</name>
<keyword evidence="3" id="KW-1003">Cell membrane</keyword>
<dbReference type="PROSITE" id="PS50928">
    <property type="entry name" value="ABC_TM1"/>
    <property type="match status" value="2"/>
</dbReference>
<evidence type="ECO:0000256" key="5">
    <source>
        <dbReference type="ARBA" id="ARBA00022989"/>
    </source>
</evidence>
<feature type="transmembrane region" description="Helical" evidence="7">
    <location>
        <begin position="126"/>
        <end position="148"/>
    </location>
</feature>
<organism evidence="9 10">
    <name type="scientific">Microbacterium invictum</name>
    <dbReference type="NCBI Taxonomy" id="515415"/>
    <lineage>
        <taxon>Bacteria</taxon>
        <taxon>Bacillati</taxon>
        <taxon>Actinomycetota</taxon>
        <taxon>Actinomycetes</taxon>
        <taxon>Micrococcales</taxon>
        <taxon>Microbacteriaceae</taxon>
        <taxon>Microbacterium</taxon>
    </lineage>
</organism>
<dbReference type="EMBL" id="CP139779">
    <property type="protein sequence ID" value="WQB69688.1"/>
    <property type="molecule type" value="Genomic_DNA"/>
</dbReference>
<evidence type="ECO:0000256" key="7">
    <source>
        <dbReference type="RuleBase" id="RU363032"/>
    </source>
</evidence>
<feature type="transmembrane region" description="Helical" evidence="7">
    <location>
        <begin position="223"/>
        <end position="248"/>
    </location>
</feature>
<evidence type="ECO:0000256" key="6">
    <source>
        <dbReference type="ARBA" id="ARBA00023136"/>
    </source>
</evidence>
<evidence type="ECO:0000256" key="4">
    <source>
        <dbReference type="ARBA" id="ARBA00022692"/>
    </source>
</evidence>
<feature type="transmembrane region" description="Helical" evidence="7">
    <location>
        <begin position="176"/>
        <end position="196"/>
    </location>
</feature>
<keyword evidence="5 7" id="KW-1133">Transmembrane helix</keyword>
<evidence type="ECO:0000313" key="10">
    <source>
        <dbReference type="Proteomes" id="UP001324533"/>
    </source>
</evidence>
<feature type="transmembrane region" description="Helical" evidence="7">
    <location>
        <begin position="94"/>
        <end position="114"/>
    </location>
</feature>
<feature type="transmembrane region" description="Helical" evidence="7">
    <location>
        <begin position="393"/>
        <end position="413"/>
    </location>
</feature>
<feature type="domain" description="ABC transmembrane type-1" evidence="8">
    <location>
        <begin position="56"/>
        <end position="244"/>
    </location>
</feature>
<feature type="transmembrane region" description="Helical" evidence="7">
    <location>
        <begin position="457"/>
        <end position="482"/>
    </location>
</feature>
<dbReference type="Pfam" id="PF00528">
    <property type="entry name" value="BPD_transp_1"/>
    <property type="match status" value="2"/>
</dbReference>
<comment type="similarity">
    <text evidence="7">Belongs to the binding-protein-dependent transport system permease family.</text>
</comment>
<gene>
    <name evidence="9" type="ORF">T9R20_13420</name>
</gene>
<dbReference type="InterPro" id="IPR035906">
    <property type="entry name" value="MetI-like_sf"/>
</dbReference>
<keyword evidence="6 7" id="KW-0472">Membrane</keyword>
<dbReference type="PANTHER" id="PTHR30151:SF20">
    <property type="entry name" value="ABC TRANSPORTER PERMEASE PROTEIN HI_0355-RELATED"/>
    <property type="match status" value="1"/>
</dbReference>
<evidence type="ECO:0000256" key="1">
    <source>
        <dbReference type="ARBA" id="ARBA00004651"/>
    </source>
</evidence>
<accession>A0ABZ0V7T5</accession>
<protein>
    <submittedName>
        <fullName evidence="9">ABC transporter permease subunit</fullName>
    </submittedName>
</protein>
<dbReference type="SUPFAM" id="SSF161098">
    <property type="entry name" value="MetI-like"/>
    <property type="match status" value="2"/>
</dbReference>
<dbReference type="Gene3D" id="1.10.3720.10">
    <property type="entry name" value="MetI-like"/>
    <property type="match status" value="2"/>
</dbReference>
<reference evidence="9 10" key="1">
    <citation type="submission" date="2023-06" db="EMBL/GenBank/DDBJ databases">
        <title>Rock-solubilizing bacteria, Microbacterium invictum, promotes re-establishment of vegetation in rocky wasteland by accelerating rock bio-weathering and reshaping soil bacterial community.</title>
        <authorList>
            <person name="Liu C."/>
        </authorList>
    </citation>
    <scope>NUCLEOTIDE SEQUENCE [LARGE SCALE GENOMIC DNA]</scope>
    <source>
        <strain evidence="9 10">X-18</strain>
    </source>
</reference>
<feature type="transmembrane region" description="Helical" evidence="7">
    <location>
        <begin position="489"/>
        <end position="508"/>
    </location>
</feature>